<protein>
    <recommendedName>
        <fullName evidence="1">Glyoxalase/fosfomycin resistance/dioxygenase domain-containing protein</fullName>
    </recommendedName>
</protein>
<dbReference type="GeneID" id="19972316"/>
<sequence>MLASLGLGFFPSDMERCLRFYIDALGFQMRERKDNYAFFGERIFLAAIKIESDETLKEKEHTGGQPRPWNL</sequence>
<dbReference type="SUPFAM" id="SSF54593">
    <property type="entry name" value="Glyoxalase/Bleomycin resistance protein/Dihydroxybiphenyl dioxygenase"/>
    <property type="match status" value="1"/>
</dbReference>
<reference evidence="2 3" key="1">
    <citation type="submission" date="2013-03" db="EMBL/GenBank/DDBJ databases">
        <title>The Genome Sequence of Phialophora europaea CBS 101466.</title>
        <authorList>
            <consortium name="The Broad Institute Genomics Platform"/>
            <person name="Cuomo C."/>
            <person name="de Hoog S."/>
            <person name="Gorbushina A."/>
            <person name="Walker B."/>
            <person name="Young S.K."/>
            <person name="Zeng Q."/>
            <person name="Gargeya S."/>
            <person name="Fitzgerald M."/>
            <person name="Haas B."/>
            <person name="Abouelleil A."/>
            <person name="Allen A.W."/>
            <person name="Alvarado L."/>
            <person name="Arachchi H.M."/>
            <person name="Berlin A.M."/>
            <person name="Chapman S.B."/>
            <person name="Gainer-Dewar J."/>
            <person name="Goldberg J."/>
            <person name="Griggs A."/>
            <person name="Gujja S."/>
            <person name="Hansen M."/>
            <person name="Howarth C."/>
            <person name="Imamovic A."/>
            <person name="Ireland A."/>
            <person name="Larimer J."/>
            <person name="McCowan C."/>
            <person name="Murphy C."/>
            <person name="Pearson M."/>
            <person name="Poon T.W."/>
            <person name="Priest M."/>
            <person name="Roberts A."/>
            <person name="Saif S."/>
            <person name="Shea T."/>
            <person name="Sisk P."/>
            <person name="Sykes S."/>
            <person name="Wortman J."/>
            <person name="Nusbaum C."/>
            <person name="Birren B."/>
        </authorList>
    </citation>
    <scope>NUCLEOTIDE SEQUENCE [LARGE SCALE GENOMIC DNA]</scope>
    <source>
        <strain evidence="2 3">CBS 101466</strain>
    </source>
</reference>
<name>W2RY31_CYPE1</name>
<gene>
    <name evidence="2" type="ORF">HMPREF1541_04977</name>
</gene>
<dbReference type="VEuPathDB" id="FungiDB:HMPREF1541_04977"/>
<dbReference type="EMBL" id="KB822720">
    <property type="protein sequence ID" value="ETN40698.1"/>
    <property type="molecule type" value="Genomic_DNA"/>
</dbReference>
<accession>W2RY31</accession>
<dbReference type="InParanoid" id="W2RY31"/>
<dbReference type="RefSeq" id="XP_008717541.1">
    <property type="nucleotide sequence ID" value="XM_008719319.1"/>
</dbReference>
<evidence type="ECO:0000313" key="2">
    <source>
        <dbReference type="EMBL" id="ETN40698.1"/>
    </source>
</evidence>
<dbReference type="InterPro" id="IPR029068">
    <property type="entry name" value="Glyas_Bleomycin-R_OHBP_Dase"/>
</dbReference>
<dbReference type="Gene3D" id="3.10.180.10">
    <property type="entry name" value="2,3-Dihydroxybiphenyl 1,2-Dioxygenase, domain 1"/>
    <property type="match status" value="1"/>
</dbReference>
<feature type="domain" description="Glyoxalase/fosfomycin resistance/dioxygenase" evidence="1">
    <location>
        <begin position="10"/>
        <end position="41"/>
    </location>
</feature>
<dbReference type="InterPro" id="IPR004360">
    <property type="entry name" value="Glyas_Fos-R_dOase_dom"/>
</dbReference>
<proteinExistence type="predicted"/>
<keyword evidence="3" id="KW-1185">Reference proteome</keyword>
<dbReference type="HOGENOM" id="CLU_2739944_0_0_1"/>
<evidence type="ECO:0000259" key="1">
    <source>
        <dbReference type="Pfam" id="PF00903"/>
    </source>
</evidence>
<evidence type="ECO:0000313" key="3">
    <source>
        <dbReference type="Proteomes" id="UP000030752"/>
    </source>
</evidence>
<dbReference type="Pfam" id="PF00903">
    <property type="entry name" value="Glyoxalase"/>
    <property type="match status" value="1"/>
</dbReference>
<dbReference type="Proteomes" id="UP000030752">
    <property type="component" value="Unassembled WGS sequence"/>
</dbReference>
<dbReference type="AlphaFoldDB" id="W2RY31"/>
<organism evidence="2 3">
    <name type="scientific">Cyphellophora europaea (strain CBS 101466)</name>
    <name type="common">Phialophora europaea</name>
    <dbReference type="NCBI Taxonomy" id="1220924"/>
    <lineage>
        <taxon>Eukaryota</taxon>
        <taxon>Fungi</taxon>
        <taxon>Dikarya</taxon>
        <taxon>Ascomycota</taxon>
        <taxon>Pezizomycotina</taxon>
        <taxon>Eurotiomycetes</taxon>
        <taxon>Chaetothyriomycetidae</taxon>
        <taxon>Chaetothyriales</taxon>
        <taxon>Cyphellophoraceae</taxon>
        <taxon>Cyphellophora</taxon>
    </lineage>
</organism>